<name>A0ABU9BXZ1_9BURK</name>
<dbReference type="InterPro" id="IPR001057">
    <property type="entry name" value="Glu/AcGlu_kinase"/>
</dbReference>
<keyword evidence="1" id="KW-0808">Transferase</keyword>
<keyword evidence="2" id="KW-0547">Nucleotide-binding</keyword>
<keyword evidence="3" id="KW-0418">Kinase</keyword>
<dbReference type="PRINTS" id="PR00474">
    <property type="entry name" value="GLU5KINASE"/>
</dbReference>
<evidence type="ECO:0000256" key="3">
    <source>
        <dbReference type="ARBA" id="ARBA00022777"/>
    </source>
</evidence>
<feature type="compositionally biased region" description="Basic and acidic residues" evidence="5">
    <location>
        <begin position="276"/>
        <end position="294"/>
    </location>
</feature>
<dbReference type="Pfam" id="PF00696">
    <property type="entry name" value="AA_kinase"/>
    <property type="match status" value="1"/>
</dbReference>
<evidence type="ECO:0000256" key="2">
    <source>
        <dbReference type="ARBA" id="ARBA00022741"/>
    </source>
</evidence>
<organism evidence="7 8">
    <name type="scientific">Ideonella lacteola</name>
    <dbReference type="NCBI Taxonomy" id="2984193"/>
    <lineage>
        <taxon>Bacteria</taxon>
        <taxon>Pseudomonadati</taxon>
        <taxon>Pseudomonadota</taxon>
        <taxon>Betaproteobacteria</taxon>
        <taxon>Burkholderiales</taxon>
        <taxon>Sphaerotilaceae</taxon>
        <taxon>Ideonella</taxon>
    </lineage>
</organism>
<dbReference type="RefSeq" id="WP_341429192.1">
    <property type="nucleotide sequence ID" value="NZ_JBBUTG010000034.1"/>
</dbReference>
<keyword evidence="4" id="KW-0067">ATP-binding</keyword>
<evidence type="ECO:0000259" key="6">
    <source>
        <dbReference type="Pfam" id="PF00696"/>
    </source>
</evidence>
<gene>
    <name evidence="7" type="ORF">AACH06_28415</name>
</gene>
<dbReference type="Proteomes" id="UP001371218">
    <property type="component" value="Unassembled WGS sequence"/>
</dbReference>
<evidence type="ECO:0000313" key="7">
    <source>
        <dbReference type="EMBL" id="MEK8034761.1"/>
    </source>
</evidence>
<dbReference type="Gene3D" id="3.40.1160.10">
    <property type="entry name" value="Acetylglutamate kinase-like"/>
    <property type="match status" value="1"/>
</dbReference>
<reference evidence="7 8" key="1">
    <citation type="submission" date="2024-04" db="EMBL/GenBank/DDBJ databases">
        <title>Novel species of the genus Ideonella isolated from streams.</title>
        <authorList>
            <person name="Lu H."/>
        </authorList>
    </citation>
    <scope>NUCLEOTIDE SEQUENCE [LARGE SCALE GENOMIC DNA]</scope>
    <source>
        <strain evidence="7 8">DXS29W</strain>
    </source>
</reference>
<evidence type="ECO:0000256" key="4">
    <source>
        <dbReference type="ARBA" id="ARBA00022840"/>
    </source>
</evidence>
<feature type="region of interest" description="Disordered" evidence="5">
    <location>
        <begin position="275"/>
        <end position="294"/>
    </location>
</feature>
<evidence type="ECO:0000313" key="8">
    <source>
        <dbReference type="Proteomes" id="UP001371218"/>
    </source>
</evidence>
<evidence type="ECO:0000256" key="5">
    <source>
        <dbReference type="SAM" id="MobiDB-lite"/>
    </source>
</evidence>
<dbReference type="PANTHER" id="PTHR43654">
    <property type="entry name" value="GLUTAMATE 5-KINASE"/>
    <property type="match status" value="1"/>
</dbReference>
<dbReference type="PROSITE" id="PS00902">
    <property type="entry name" value="GLUTAMATE_5_KINASE"/>
    <property type="match status" value="1"/>
</dbReference>
<dbReference type="SUPFAM" id="SSF53633">
    <property type="entry name" value="Carbamate kinase-like"/>
    <property type="match status" value="1"/>
</dbReference>
<dbReference type="InterPro" id="IPR001048">
    <property type="entry name" value="Asp/Glu/Uridylate_kinase"/>
</dbReference>
<feature type="domain" description="Aspartate/glutamate/uridylate kinase" evidence="6">
    <location>
        <begin position="26"/>
        <end position="247"/>
    </location>
</feature>
<evidence type="ECO:0000256" key="1">
    <source>
        <dbReference type="ARBA" id="ARBA00022679"/>
    </source>
</evidence>
<dbReference type="InterPro" id="IPR019797">
    <property type="entry name" value="Glutamate_5-kinase_CS"/>
</dbReference>
<keyword evidence="8" id="KW-1185">Reference proteome</keyword>
<dbReference type="PANTHER" id="PTHR43654:SF1">
    <property type="entry name" value="ISOPENTENYL PHOSPHATE KINASE"/>
    <property type="match status" value="1"/>
</dbReference>
<protein>
    <recommendedName>
        <fullName evidence="6">Aspartate/glutamate/uridylate kinase domain-containing protein</fullName>
    </recommendedName>
</protein>
<dbReference type="EMBL" id="JBBUTG010000034">
    <property type="protein sequence ID" value="MEK8034761.1"/>
    <property type="molecule type" value="Genomic_DNA"/>
</dbReference>
<sequence>MHEPMMVNGAPDDVGTPGRLVHRARRIVVKVGSSVSSDDTDHWGPITADIAWLHARGKQVVVVASGAVALGRAAWPPVGHRSPKERRACASVGQMRLTARLQHRFEAAGLRAAQVLVRHDDRVDPAAAPRLAALLDDLCIGGVVPILNEDDCHRIEGACFADNDQLAAWVAEVWSAQLLVFLTDVDGVFDRDPAKPDAQLLRHLGAAALHTVHAGGAEAGGKGTGGMRSKIEAARLAASQGCSSVIASGVRPAPISGNALTGRCTVIEAFAGQAGHDPRATRRTGEPVRDVMEA</sequence>
<dbReference type="InterPro" id="IPR036393">
    <property type="entry name" value="AceGlu_kinase-like_sf"/>
</dbReference>
<accession>A0ABU9BXZ1</accession>
<comment type="caution">
    <text evidence="7">The sequence shown here is derived from an EMBL/GenBank/DDBJ whole genome shotgun (WGS) entry which is preliminary data.</text>
</comment>
<proteinExistence type="predicted"/>